<dbReference type="GO" id="GO:0045892">
    <property type="term" value="P:negative regulation of DNA-templated transcription"/>
    <property type="evidence" value="ECO:0007669"/>
    <property type="project" value="UniProtKB-UniRule"/>
</dbReference>
<dbReference type="GO" id="GO:0003677">
    <property type="term" value="F:DNA binding"/>
    <property type="evidence" value="ECO:0007669"/>
    <property type="project" value="UniProtKB-KW"/>
</dbReference>
<dbReference type="EMBL" id="FWZT01000025">
    <property type="protein sequence ID" value="SMF69745.1"/>
    <property type="molecule type" value="Genomic_DNA"/>
</dbReference>
<dbReference type="Proteomes" id="UP000192907">
    <property type="component" value="Unassembled WGS sequence"/>
</dbReference>
<comment type="similarity">
    <text evidence="8">Belongs to the NrdR family.</text>
</comment>
<evidence type="ECO:0000256" key="8">
    <source>
        <dbReference type="HAMAP-Rule" id="MF_00440"/>
    </source>
</evidence>
<dbReference type="PANTHER" id="PTHR30455:SF2">
    <property type="entry name" value="TRANSCRIPTIONAL REPRESSOR NRDR"/>
    <property type="match status" value="1"/>
</dbReference>
<keyword evidence="7 8" id="KW-0804">Transcription</keyword>
<evidence type="ECO:0000256" key="3">
    <source>
        <dbReference type="ARBA" id="ARBA00022771"/>
    </source>
</evidence>
<dbReference type="PROSITE" id="PS51161">
    <property type="entry name" value="ATP_CONE"/>
    <property type="match status" value="1"/>
</dbReference>
<gene>
    <name evidence="8" type="primary">nrdR</name>
    <name evidence="10" type="ORF">SAMN06296036_12546</name>
</gene>
<dbReference type="SUPFAM" id="SSF57783">
    <property type="entry name" value="Zinc beta-ribbon"/>
    <property type="match status" value="1"/>
</dbReference>
<feature type="domain" description="ATP-cone" evidence="9">
    <location>
        <begin position="49"/>
        <end position="139"/>
    </location>
</feature>
<keyword evidence="1 8" id="KW-0678">Repressor</keyword>
<evidence type="ECO:0000313" key="11">
    <source>
        <dbReference type="Proteomes" id="UP000192907"/>
    </source>
</evidence>
<dbReference type="HAMAP" id="MF_00440">
    <property type="entry name" value="NrdR"/>
    <property type="match status" value="1"/>
</dbReference>
<keyword evidence="8" id="KW-0479">Metal-binding</keyword>
<feature type="zinc finger region" evidence="8">
    <location>
        <begin position="3"/>
        <end position="34"/>
    </location>
</feature>
<dbReference type="NCBIfam" id="TIGR00244">
    <property type="entry name" value="transcriptional regulator NrdR"/>
    <property type="match status" value="1"/>
</dbReference>
<evidence type="ECO:0000256" key="6">
    <source>
        <dbReference type="ARBA" id="ARBA00023125"/>
    </source>
</evidence>
<dbReference type="AlphaFoldDB" id="A0A1Y6CJC9"/>
<comment type="cofactor">
    <cofactor evidence="8">
        <name>Zn(2+)</name>
        <dbReference type="ChEBI" id="CHEBI:29105"/>
    </cofactor>
    <text evidence="8">Binds 1 zinc ion.</text>
</comment>
<evidence type="ECO:0000259" key="9">
    <source>
        <dbReference type="PROSITE" id="PS51161"/>
    </source>
</evidence>
<keyword evidence="8" id="KW-0862">Zinc</keyword>
<evidence type="ECO:0000256" key="4">
    <source>
        <dbReference type="ARBA" id="ARBA00022840"/>
    </source>
</evidence>
<keyword evidence="3 8" id="KW-0863">Zinc-finger</keyword>
<evidence type="ECO:0000256" key="5">
    <source>
        <dbReference type="ARBA" id="ARBA00023015"/>
    </source>
</evidence>
<reference evidence="11" key="1">
    <citation type="submission" date="2017-04" db="EMBL/GenBank/DDBJ databases">
        <authorList>
            <person name="Varghese N."/>
            <person name="Submissions S."/>
        </authorList>
    </citation>
    <scope>NUCLEOTIDE SEQUENCE [LARGE SCALE GENOMIC DNA]</scope>
    <source>
        <strain evidence="11">RKEM611</strain>
    </source>
</reference>
<keyword evidence="11" id="KW-1185">Reference proteome</keyword>
<dbReference type="STRING" id="1513793.SAMN06296036_12546"/>
<dbReference type="GO" id="GO:0008270">
    <property type="term" value="F:zinc ion binding"/>
    <property type="evidence" value="ECO:0007669"/>
    <property type="project" value="UniProtKB-UniRule"/>
</dbReference>
<protein>
    <recommendedName>
        <fullName evidence="8">Transcriptional repressor NrdR</fullName>
    </recommendedName>
</protein>
<dbReference type="Pfam" id="PF03477">
    <property type="entry name" value="ATP-cone"/>
    <property type="match status" value="1"/>
</dbReference>
<evidence type="ECO:0000256" key="2">
    <source>
        <dbReference type="ARBA" id="ARBA00022741"/>
    </source>
</evidence>
<sequence>MKCPKCDQRDTKVLESRISNEGRSVRRRRVCTKCHHRFTTYEKQEELTLQVKKRDGTFDVFNREKIISALSMACRKRNISIDQIESMVAGIEAHLRGNGERTVTSQKIGDLVMKKLRQTDHVAYVRFASIYKDFKDPEEFLRELKDLKDVRELT</sequence>
<dbReference type="InterPro" id="IPR003796">
    <property type="entry name" value="RNR_NrdR-like"/>
</dbReference>
<proteinExistence type="inferred from homology"/>
<dbReference type="InterPro" id="IPR055173">
    <property type="entry name" value="NrdR-like_N"/>
</dbReference>
<accession>A0A1Y6CJC9</accession>
<comment type="function">
    <text evidence="8">Negatively regulates transcription of bacterial ribonucleotide reductase nrd genes and operons by binding to NrdR-boxes.</text>
</comment>
<dbReference type="RefSeq" id="WP_132324045.1">
    <property type="nucleotide sequence ID" value="NZ_FWZT01000025.1"/>
</dbReference>
<organism evidence="10 11">
    <name type="scientific">Pseudobacteriovorax antillogorgiicola</name>
    <dbReference type="NCBI Taxonomy" id="1513793"/>
    <lineage>
        <taxon>Bacteria</taxon>
        <taxon>Pseudomonadati</taxon>
        <taxon>Bdellovibrionota</taxon>
        <taxon>Oligoflexia</taxon>
        <taxon>Oligoflexales</taxon>
        <taxon>Pseudobacteriovoracaceae</taxon>
        <taxon>Pseudobacteriovorax</taxon>
    </lineage>
</organism>
<dbReference type="InterPro" id="IPR005144">
    <property type="entry name" value="ATP-cone_dom"/>
</dbReference>
<name>A0A1Y6CJC9_9BACT</name>
<keyword evidence="6 8" id="KW-0238">DNA-binding</keyword>
<keyword evidence="2 8" id="KW-0547">Nucleotide-binding</keyword>
<evidence type="ECO:0000256" key="7">
    <source>
        <dbReference type="ARBA" id="ARBA00023163"/>
    </source>
</evidence>
<keyword evidence="5 8" id="KW-0805">Transcription regulation</keyword>
<keyword evidence="4 8" id="KW-0067">ATP-binding</keyword>
<dbReference type="PANTHER" id="PTHR30455">
    <property type="entry name" value="TRANSCRIPTIONAL REPRESSOR NRDR"/>
    <property type="match status" value="1"/>
</dbReference>
<evidence type="ECO:0000256" key="1">
    <source>
        <dbReference type="ARBA" id="ARBA00022491"/>
    </source>
</evidence>
<dbReference type="GO" id="GO:0005524">
    <property type="term" value="F:ATP binding"/>
    <property type="evidence" value="ECO:0007669"/>
    <property type="project" value="UniProtKB-UniRule"/>
</dbReference>
<evidence type="ECO:0000313" key="10">
    <source>
        <dbReference type="EMBL" id="SMF69745.1"/>
    </source>
</evidence>
<dbReference type="OrthoDB" id="5291982at2"/>
<dbReference type="Pfam" id="PF22811">
    <property type="entry name" value="Zn_ribbon_NrdR"/>
    <property type="match status" value="1"/>
</dbReference>